<feature type="transmembrane region" description="Helical" evidence="1">
    <location>
        <begin position="15"/>
        <end position="41"/>
    </location>
</feature>
<gene>
    <name evidence="2" type="ORF">FK268_15435</name>
</gene>
<feature type="transmembrane region" description="Helical" evidence="1">
    <location>
        <begin position="217"/>
        <end position="238"/>
    </location>
</feature>
<evidence type="ECO:0000313" key="3">
    <source>
        <dbReference type="Proteomes" id="UP000319792"/>
    </source>
</evidence>
<dbReference type="RefSeq" id="WP_146435568.1">
    <property type="nucleotide sequence ID" value="NZ_VIGV01000004.1"/>
</dbReference>
<protein>
    <submittedName>
        <fullName evidence="2">ABC transporter permease</fullName>
    </submittedName>
</protein>
<feature type="transmembrane region" description="Helical" evidence="1">
    <location>
        <begin position="441"/>
        <end position="466"/>
    </location>
</feature>
<sequence>MQWTLYKRRSTGGRLVANILLGVLGFFAATGLVIGAVAAGLEKSSSAGGFIGVSLVGIGVMWAYLPALSGFSDNTLQPRQFTLLPLRAEPLARALFLASLIGIPVPLTALAVLSIVGYAAARAPVTLVLAVPAAVLTLVLIVALSRVISVALSQAARTRRAREAALLLFVAGFCALYAGQFLLNGAIAAAGDGLGIVTVIPFAWGIAAVERAAHGEWMLGVAAVLGLAALDAALLAGWQRLIRRAFAGTIPLPSPSRGRRTRRGYLRGGWRASPRGAVVARELSLWGGDIRRRYQLLSPIAFAVMSGVLPLFLENFPFDARWGAWMVLLMAVMAALNLYGLDGKSFWHIALIPRAASADVRGRQLSWALVVTPVAVLPVVVVRAFGGAGFDRAAVPVAVTVSMIGVGAGLIAFASAAAPYPVPEARKMMSFSTRNSSSGAAIGWAFGAMGVLVLTTVPCALLAALLPGALEWLGALAAAAIGAIFWWSLGRKAIARLRDRPDLIQYAVTRA</sequence>
<dbReference type="AlphaFoldDB" id="A0A5C5RM15"/>
<dbReference type="Proteomes" id="UP000319792">
    <property type="component" value="Unassembled WGS sequence"/>
</dbReference>
<feature type="transmembrane region" description="Helical" evidence="1">
    <location>
        <begin position="127"/>
        <end position="152"/>
    </location>
</feature>
<comment type="caution">
    <text evidence="2">The sequence shown here is derived from an EMBL/GenBank/DDBJ whole genome shotgun (WGS) entry which is preliminary data.</text>
</comment>
<feature type="transmembrane region" description="Helical" evidence="1">
    <location>
        <begin position="472"/>
        <end position="490"/>
    </location>
</feature>
<keyword evidence="1" id="KW-0812">Transmembrane</keyword>
<feature type="transmembrane region" description="Helical" evidence="1">
    <location>
        <begin position="322"/>
        <end position="341"/>
    </location>
</feature>
<feature type="transmembrane region" description="Helical" evidence="1">
    <location>
        <begin position="164"/>
        <end position="183"/>
    </location>
</feature>
<organism evidence="2 3">
    <name type="scientific">Tsukamurella sputi</name>
    <dbReference type="NCBI Taxonomy" id="2591848"/>
    <lineage>
        <taxon>Bacteria</taxon>
        <taxon>Bacillati</taxon>
        <taxon>Actinomycetota</taxon>
        <taxon>Actinomycetes</taxon>
        <taxon>Mycobacteriales</taxon>
        <taxon>Tsukamurellaceae</taxon>
        <taxon>Tsukamurella</taxon>
    </lineage>
</organism>
<feature type="transmembrane region" description="Helical" evidence="1">
    <location>
        <begin position="47"/>
        <end position="71"/>
    </location>
</feature>
<feature type="transmembrane region" description="Helical" evidence="1">
    <location>
        <begin position="296"/>
        <end position="316"/>
    </location>
</feature>
<dbReference type="OrthoDB" id="2955510at2"/>
<keyword evidence="1" id="KW-0472">Membrane</keyword>
<keyword evidence="1" id="KW-1133">Transmembrane helix</keyword>
<reference evidence="2 3" key="1">
    <citation type="submission" date="2019-06" db="EMBL/GenBank/DDBJ databases">
        <authorList>
            <person name="Teng J.L.L."/>
            <person name="Lee H.H."/>
            <person name="Lau S.K.P."/>
            <person name="Woo P.C.Y."/>
        </authorList>
    </citation>
    <scope>NUCLEOTIDE SEQUENCE [LARGE SCALE GENOMIC DNA]</scope>
    <source>
        <strain evidence="2 3">HKU70</strain>
    </source>
</reference>
<feature type="transmembrane region" description="Helical" evidence="1">
    <location>
        <begin position="365"/>
        <end position="385"/>
    </location>
</feature>
<feature type="transmembrane region" description="Helical" evidence="1">
    <location>
        <begin position="91"/>
        <end position="121"/>
    </location>
</feature>
<accession>A0A5C5RM15</accession>
<reference evidence="2 3" key="2">
    <citation type="submission" date="2019-08" db="EMBL/GenBank/DDBJ databases">
        <title>Tsukamurella conjunctivitidis sp. nov., Tsukamurella assacharolytica sp. nov. and Tsukamurella sputae sp. nov. isolated from patients with conjunctivitis, bacteraemia (lymphoma) and respiratory infection (sputum) in Hong Kong.</title>
        <authorList>
            <person name="Fok K.M.N."/>
            <person name="Fong J.Y.H."/>
        </authorList>
    </citation>
    <scope>NUCLEOTIDE SEQUENCE [LARGE SCALE GENOMIC DNA]</scope>
    <source>
        <strain evidence="2 3">HKU70</strain>
    </source>
</reference>
<keyword evidence="3" id="KW-1185">Reference proteome</keyword>
<evidence type="ECO:0000313" key="2">
    <source>
        <dbReference type="EMBL" id="TWS23654.1"/>
    </source>
</evidence>
<dbReference type="EMBL" id="VIGV01000004">
    <property type="protein sequence ID" value="TWS23654.1"/>
    <property type="molecule type" value="Genomic_DNA"/>
</dbReference>
<proteinExistence type="predicted"/>
<evidence type="ECO:0000256" key="1">
    <source>
        <dbReference type="SAM" id="Phobius"/>
    </source>
</evidence>
<feature type="transmembrane region" description="Helical" evidence="1">
    <location>
        <begin position="397"/>
        <end position="420"/>
    </location>
</feature>
<name>A0A5C5RM15_9ACTN</name>